<accession>A0ABD6E7V4</accession>
<keyword evidence="2" id="KW-1185">Reference proteome</keyword>
<gene>
    <name evidence="1" type="ORF">AB6A40_000160</name>
</gene>
<evidence type="ECO:0000313" key="1">
    <source>
        <dbReference type="EMBL" id="MFH4973451.1"/>
    </source>
</evidence>
<comment type="caution">
    <text evidence="1">The sequence shown here is derived from an EMBL/GenBank/DDBJ whole genome shotgun (WGS) entry which is preliminary data.</text>
</comment>
<name>A0ABD6E7V4_9BILA</name>
<proteinExistence type="predicted"/>
<sequence length="68" mass="8105">MIVLQSKFNGADHEEKTCRLENSYEIRTTMKSDMNAKNVFGSNRKSRYRTNSERSCFEELEWDLERHG</sequence>
<dbReference type="EMBL" id="JBGFUD010000038">
    <property type="protein sequence ID" value="MFH4973451.1"/>
    <property type="molecule type" value="Genomic_DNA"/>
</dbReference>
<organism evidence="1 2">
    <name type="scientific">Gnathostoma spinigerum</name>
    <dbReference type="NCBI Taxonomy" id="75299"/>
    <lineage>
        <taxon>Eukaryota</taxon>
        <taxon>Metazoa</taxon>
        <taxon>Ecdysozoa</taxon>
        <taxon>Nematoda</taxon>
        <taxon>Chromadorea</taxon>
        <taxon>Rhabditida</taxon>
        <taxon>Spirurina</taxon>
        <taxon>Gnathostomatomorpha</taxon>
        <taxon>Gnathostomatoidea</taxon>
        <taxon>Gnathostomatidae</taxon>
        <taxon>Gnathostoma</taxon>
    </lineage>
</organism>
<evidence type="ECO:0000313" key="2">
    <source>
        <dbReference type="Proteomes" id="UP001608902"/>
    </source>
</evidence>
<protein>
    <submittedName>
        <fullName evidence="1">Uncharacterized protein</fullName>
    </submittedName>
</protein>
<dbReference type="Proteomes" id="UP001608902">
    <property type="component" value="Unassembled WGS sequence"/>
</dbReference>
<reference evidence="1 2" key="1">
    <citation type="submission" date="2024-08" db="EMBL/GenBank/DDBJ databases">
        <title>Gnathostoma spinigerum genome.</title>
        <authorList>
            <person name="Gonzalez-Bertolin B."/>
            <person name="Monzon S."/>
            <person name="Zaballos A."/>
            <person name="Jimenez P."/>
            <person name="Dekumyoy P."/>
            <person name="Varona S."/>
            <person name="Cuesta I."/>
            <person name="Sumanam S."/>
            <person name="Adisakwattana P."/>
            <person name="Gasser R.B."/>
            <person name="Hernandez-Gonzalez A."/>
            <person name="Young N.D."/>
            <person name="Perteguer M.J."/>
        </authorList>
    </citation>
    <scope>NUCLEOTIDE SEQUENCE [LARGE SCALE GENOMIC DNA]</scope>
    <source>
        <strain evidence="1">AL3</strain>
        <tissue evidence="1">Liver</tissue>
    </source>
</reference>
<dbReference type="AlphaFoldDB" id="A0ABD6E7V4"/>